<name>A0A344TP13_9BACT</name>
<dbReference type="Proteomes" id="UP000251993">
    <property type="component" value="Chromosome"/>
</dbReference>
<proteinExistence type="inferred from homology"/>
<dbReference type="EMBL" id="CP030850">
    <property type="protein sequence ID" value="AXE20384.1"/>
    <property type="molecule type" value="Genomic_DNA"/>
</dbReference>
<comment type="similarity">
    <text evidence="1">Belongs to the phD/YefM antitoxin family.</text>
</comment>
<dbReference type="InterPro" id="IPR036165">
    <property type="entry name" value="YefM-like_sf"/>
</dbReference>
<gene>
    <name evidence="2" type="ORF">DR864_22880</name>
</gene>
<evidence type="ECO:0000313" key="3">
    <source>
        <dbReference type="Proteomes" id="UP000251993"/>
    </source>
</evidence>
<dbReference type="SUPFAM" id="SSF143120">
    <property type="entry name" value="YefM-like"/>
    <property type="match status" value="1"/>
</dbReference>
<dbReference type="OrthoDB" id="826457at2"/>
<sequence length="78" mass="8635">MKIMTVGDLKTRFSEVLQEVQAGEEIAVAFGKKKEIVAYLVPKSARKPAKRTLGILANKGKVTFQSDFSMTEEEFLGV</sequence>
<evidence type="ECO:0000256" key="1">
    <source>
        <dbReference type="ARBA" id="ARBA00009981"/>
    </source>
</evidence>
<accession>A0A344TP13</accession>
<protein>
    <submittedName>
        <fullName evidence="2">Prevent-host-death protein</fullName>
    </submittedName>
</protein>
<dbReference type="AlphaFoldDB" id="A0A344TP13"/>
<dbReference type="RefSeq" id="WP_114069147.1">
    <property type="nucleotide sequence ID" value="NZ_CP030850.1"/>
</dbReference>
<organism evidence="2 3">
    <name type="scientific">Runella rosea</name>
    <dbReference type="NCBI Taxonomy" id="2259595"/>
    <lineage>
        <taxon>Bacteria</taxon>
        <taxon>Pseudomonadati</taxon>
        <taxon>Bacteroidota</taxon>
        <taxon>Cytophagia</taxon>
        <taxon>Cytophagales</taxon>
        <taxon>Spirosomataceae</taxon>
        <taxon>Runella</taxon>
    </lineage>
</organism>
<evidence type="ECO:0000313" key="2">
    <source>
        <dbReference type="EMBL" id="AXE20384.1"/>
    </source>
</evidence>
<dbReference type="KEGG" id="run:DR864_22880"/>
<reference evidence="2 3" key="1">
    <citation type="submission" date="2018-07" db="EMBL/GenBank/DDBJ databases">
        <title>Genome sequencing of Runella.</title>
        <authorList>
            <person name="Baek M.-G."/>
            <person name="Yi H."/>
        </authorList>
    </citation>
    <scope>NUCLEOTIDE SEQUENCE [LARGE SCALE GENOMIC DNA]</scope>
    <source>
        <strain evidence="2 3">HYN0085</strain>
    </source>
</reference>
<keyword evidence="3" id="KW-1185">Reference proteome</keyword>